<dbReference type="HOGENOM" id="CLU_1520301_0_0_1"/>
<dbReference type="GeneID" id="5001163"/>
<dbReference type="PANTHER" id="PTHR13621">
    <property type="entry name" value="PROLINE-RICH PROTEIN PRCC"/>
    <property type="match status" value="1"/>
</dbReference>
<feature type="region of interest" description="Disordered" evidence="1">
    <location>
        <begin position="1"/>
        <end position="42"/>
    </location>
</feature>
<dbReference type="Pfam" id="PF10253">
    <property type="entry name" value="PRCC"/>
    <property type="match status" value="1"/>
</dbReference>
<dbReference type="AlphaFoldDB" id="A4RW40"/>
<dbReference type="Gramene" id="ABO95551">
    <property type="protein sequence ID" value="ABO95551"/>
    <property type="gene ID" value="OSTLU_31203"/>
</dbReference>
<feature type="compositionally biased region" description="Acidic residues" evidence="1">
    <location>
        <begin position="18"/>
        <end position="28"/>
    </location>
</feature>
<dbReference type="EMBL" id="CP000584">
    <property type="protein sequence ID" value="ABO95551.1"/>
    <property type="molecule type" value="Genomic_DNA"/>
</dbReference>
<gene>
    <name evidence="2" type="ORF">OSTLU_31203</name>
</gene>
<evidence type="ECO:0008006" key="4">
    <source>
        <dbReference type="Google" id="ProtNLM"/>
    </source>
</evidence>
<dbReference type="RefSeq" id="XP_001417258.1">
    <property type="nucleotide sequence ID" value="XM_001417221.1"/>
</dbReference>
<name>A4RW40_OSTLU</name>
<sequence length="177" mass="19265">MLDLGDGGKDSVARGHDEDEDEDEDEEAGPSAHAASMYAVDDDGEYVNRDAHVYAADAYAVSDDAEQTRANLSSGDFVDQALAAAAKVERERHGRDIEIMTISADDLRKAPQRPGAAIIQHEGALSNIHTTQTSATAKHKHQLTSLLHEAKVEESRILEAGLKANQTRATNRRKYGW</sequence>
<dbReference type="InterPro" id="IPR018800">
    <property type="entry name" value="PRCC"/>
</dbReference>
<protein>
    <recommendedName>
        <fullName evidence="4">Proline-rich protein PRCC</fullName>
    </recommendedName>
</protein>
<feature type="compositionally biased region" description="Basic and acidic residues" evidence="1">
    <location>
        <begin position="1"/>
        <end position="17"/>
    </location>
</feature>
<dbReference type="GO" id="GO:0005634">
    <property type="term" value="C:nucleus"/>
    <property type="evidence" value="ECO:0007669"/>
    <property type="project" value="TreeGrafter"/>
</dbReference>
<evidence type="ECO:0000313" key="2">
    <source>
        <dbReference type="EMBL" id="ABO95551.1"/>
    </source>
</evidence>
<reference evidence="2 3" key="1">
    <citation type="journal article" date="2007" name="Proc. Natl. Acad. Sci. U.S.A.">
        <title>The tiny eukaryote Ostreococcus provides genomic insights into the paradox of plankton speciation.</title>
        <authorList>
            <person name="Palenik B."/>
            <person name="Grimwood J."/>
            <person name="Aerts A."/>
            <person name="Rouze P."/>
            <person name="Salamov A."/>
            <person name="Putnam N."/>
            <person name="Dupont C."/>
            <person name="Jorgensen R."/>
            <person name="Derelle E."/>
            <person name="Rombauts S."/>
            <person name="Zhou K."/>
            <person name="Otillar R."/>
            <person name="Merchant S.S."/>
            <person name="Podell S."/>
            <person name="Gaasterland T."/>
            <person name="Napoli C."/>
            <person name="Gendler K."/>
            <person name="Manuell A."/>
            <person name="Tai V."/>
            <person name="Vallon O."/>
            <person name="Piganeau G."/>
            <person name="Jancek S."/>
            <person name="Heijde M."/>
            <person name="Jabbari K."/>
            <person name="Bowler C."/>
            <person name="Lohr M."/>
            <person name="Robbens S."/>
            <person name="Werner G."/>
            <person name="Dubchak I."/>
            <person name="Pazour G.J."/>
            <person name="Ren Q."/>
            <person name="Paulsen I."/>
            <person name="Delwiche C."/>
            <person name="Schmutz J."/>
            <person name="Rokhsar D."/>
            <person name="Van de Peer Y."/>
            <person name="Moreau H."/>
            <person name="Grigoriev I.V."/>
        </authorList>
    </citation>
    <scope>NUCLEOTIDE SEQUENCE [LARGE SCALE GENOMIC DNA]</scope>
    <source>
        <strain evidence="2 3">CCE9901</strain>
    </source>
</reference>
<evidence type="ECO:0000313" key="3">
    <source>
        <dbReference type="Proteomes" id="UP000001568"/>
    </source>
</evidence>
<dbReference type="OrthoDB" id="10434692at2759"/>
<dbReference type="Proteomes" id="UP000001568">
    <property type="component" value="Chromosome 4"/>
</dbReference>
<accession>A4RW40</accession>
<dbReference type="PANTHER" id="PTHR13621:SF2">
    <property type="entry name" value="PROLINE-RICH PROTEIN PRCC"/>
    <property type="match status" value="1"/>
</dbReference>
<keyword evidence="3" id="KW-1185">Reference proteome</keyword>
<organism evidence="2 3">
    <name type="scientific">Ostreococcus lucimarinus (strain CCE9901)</name>
    <dbReference type="NCBI Taxonomy" id="436017"/>
    <lineage>
        <taxon>Eukaryota</taxon>
        <taxon>Viridiplantae</taxon>
        <taxon>Chlorophyta</taxon>
        <taxon>Mamiellophyceae</taxon>
        <taxon>Mamiellales</taxon>
        <taxon>Bathycoccaceae</taxon>
        <taxon>Ostreococcus</taxon>
    </lineage>
</organism>
<evidence type="ECO:0000256" key="1">
    <source>
        <dbReference type="SAM" id="MobiDB-lite"/>
    </source>
</evidence>
<dbReference type="KEGG" id="olu:OSTLU_31203"/>
<proteinExistence type="predicted"/>